<gene>
    <name evidence="2" type="ORF">ACFOUO_15755</name>
</gene>
<dbReference type="SUPFAM" id="SSF56112">
    <property type="entry name" value="Protein kinase-like (PK-like)"/>
    <property type="match status" value="1"/>
</dbReference>
<keyword evidence="1" id="KW-1133">Transmembrane helix</keyword>
<organism evidence="2 3">
    <name type="scientific">Salinithrix halophila</name>
    <dbReference type="NCBI Taxonomy" id="1485204"/>
    <lineage>
        <taxon>Bacteria</taxon>
        <taxon>Bacillati</taxon>
        <taxon>Bacillota</taxon>
        <taxon>Bacilli</taxon>
        <taxon>Bacillales</taxon>
        <taxon>Thermoactinomycetaceae</taxon>
        <taxon>Salinithrix</taxon>
    </lineage>
</organism>
<dbReference type="EMBL" id="JBHSAP010000018">
    <property type="protein sequence ID" value="MFC4078255.1"/>
    <property type="molecule type" value="Genomic_DNA"/>
</dbReference>
<evidence type="ECO:0000313" key="3">
    <source>
        <dbReference type="Proteomes" id="UP001595843"/>
    </source>
</evidence>
<keyword evidence="1" id="KW-0472">Membrane</keyword>
<evidence type="ECO:0000313" key="2">
    <source>
        <dbReference type="EMBL" id="MFC4078255.1"/>
    </source>
</evidence>
<evidence type="ECO:0000256" key="1">
    <source>
        <dbReference type="SAM" id="Phobius"/>
    </source>
</evidence>
<accession>A0ABV8JIS8</accession>
<protein>
    <submittedName>
        <fullName evidence="2">Uncharacterized protein</fullName>
    </submittedName>
</protein>
<keyword evidence="1" id="KW-0812">Transmembrane</keyword>
<dbReference type="RefSeq" id="WP_380706074.1">
    <property type="nucleotide sequence ID" value="NZ_JBHSAP010000018.1"/>
</dbReference>
<comment type="caution">
    <text evidence="2">The sequence shown here is derived from an EMBL/GenBank/DDBJ whole genome shotgun (WGS) entry which is preliminary data.</text>
</comment>
<reference evidence="3" key="1">
    <citation type="journal article" date="2019" name="Int. J. Syst. Evol. Microbiol.">
        <title>The Global Catalogue of Microorganisms (GCM) 10K type strain sequencing project: providing services to taxonomists for standard genome sequencing and annotation.</title>
        <authorList>
            <consortium name="The Broad Institute Genomics Platform"/>
            <consortium name="The Broad Institute Genome Sequencing Center for Infectious Disease"/>
            <person name="Wu L."/>
            <person name="Ma J."/>
        </authorList>
    </citation>
    <scope>NUCLEOTIDE SEQUENCE [LARGE SCALE GENOMIC DNA]</scope>
    <source>
        <strain evidence="3">IBRC-M 10813</strain>
    </source>
</reference>
<name>A0ABV8JIS8_9BACL</name>
<dbReference type="InterPro" id="IPR011009">
    <property type="entry name" value="Kinase-like_dom_sf"/>
</dbReference>
<sequence>MRSIGKMKGRYYERFQVEDVLTFFSGQLVSAKSPDGTQVFLQEVSLTKPLPPGSKEILTRLKNEHLAPILDVMEEKDRVVLIHPPLGGEPLSLLIQPRQGMKPDRALNVYRQLLRTAVRLSELPLPLFTTLDPRNIIMEGDRPFVLFVSFEKFSKQQADEKWRFLLHFLLTGFRLEARPDKPEAEKSIRELPGPMKDLVIRAMDPKESMKSVLEAAEKVVPPPAQPVKKKRGVARRKILFPGVIAVIAIFGIVIGFQLFGEQGDAVADEEKAEALLAKPGGSARFDNVVFQREKPRIQSLPPSVQGSFRVTGELSQSSNKPFSISLVSENVESDFGFRLDDKGTIHLFQYVNGETFELAKSKGQLRIDPKKSYIIEIYYVPNSPFRVAVTEKGTNNKWVALGNVPMDSSFKVDLEGQQGTTFNKPGVSKFEKEEDVVNQWMGQYPWVLVDGSGVIRGKEFELDSNARVDLRKGEESFAFKRPTGYKEDPLKMELENADGSRYQFNWTKDGKMELVRLDYNTEQLGVDWVDGKWVPDQETKVSIVGTSQEFSVGIAQDALRNQVLTQPDKPVSIRNVSILSQSGLKLISE</sequence>
<dbReference type="Proteomes" id="UP001595843">
    <property type="component" value="Unassembled WGS sequence"/>
</dbReference>
<keyword evidence="3" id="KW-1185">Reference proteome</keyword>
<feature type="transmembrane region" description="Helical" evidence="1">
    <location>
        <begin position="238"/>
        <end position="259"/>
    </location>
</feature>
<proteinExistence type="predicted"/>